<dbReference type="Pfam" id="PF22234">
    <property type="entry name" value="Rv2466c-like"/>
    <property type="match status" value="1"/>
</dbReference>
<protein>
    <submittedName>
        <fullName evidence="1">Putative DsbA family dithiol-disulfide isomerase</fullName>
    </submittedName>
</protein>
<sequence length="192" mass="20670">MEAIYYFDPACPFTWRTSRWLTSVAAERGVRLRWRAFSLTILNGDDAPEKYRPMMQASSRALRLVEALRADGREEAAGAFYTELGNRTFEAGTPLSDAVVDEAAKAAGVEQAGAVLDDPAWDAAVRESHEAAMALAGPDIGSPVLHLAGAARGLHGPIIGEVPAPDEALAIWDATAALMRIDTFFEVKRGRG</sequence>
<comment type="caution">
    <text evidence="1">The sequence shown here is derived from an EMBL/GenBank/DDBJ whole genome shotgun (WGS) entry which is preliminary data.</text>
</comment>
<dbReference type="Gene3D" id="3.40.30.10">
    <property type="entry name" value="Glutaredoxin"/>
    <property type="match status" value="1"/>
</dbReference>
<dbReference type="SUPFAM" id="SSF52833">
    <property type="entry name" value="Thioredoxin-like"/>
    <property type="match status" value="1"/>
</dbReference>
<organism evidence="1 2">
    <name type="scientific">Actinoplanes teichomyceticus</name>
    <dbReference type="NCBI Taxonomy" id="1867"/>
    <lineage>
        <taxon>Bacteria</taxon>
        <taxon>Bacillati</taxon>
        <taxon>Actinomycetota</taxon>
        <taxon>Actinomycetes</taxon>
        <taxon>Micromonosporales</taxon>
        <taxon>Micromonosporaceae</taxon>
        <taxon>Actinoplanes</taxon>
    </lineage>
</organism>
<dbReference type="GO" id="GO:0016853">
    <property type="term" value="F:isomerase activity"/>
    <property type="evidence" value="ECO:0007669"/>
    <property type="project" value="UniProtKB-KW"/>
</dbReference>
<reference evidence="1 2" key="1">
    <citation type="submission" date="2019-06" db="EMBL/GenBank/DDBJ databases">
        <title>Sequencing the genomes of 1000 actinobacteria strains.</title>
        <authorList>
            <person name="Klenk H.-P."/>
        </authorList>
    </citation>
    <scope>NUCLEOTIDE SEQUENCE [LARGE SCALE GENOMIC DNA]</scope>
    <source>
        <strain evidence="1 2">DSM 43866</strain>
    </source>
</reference>
<proteinExistence type="predicted"/>
<keyword evidence="2" id="KW-1185">Reference proteome</keyword>
<name>A0A561WJL2_ACTTI</name>
<evidence type="ECO:0000313" key="2">
    <source>
        <dbReference type="Proteomes" id="UP000320239"/>
    </source>
</evidence>
<keyword evidence="1" id="KW-0413">Isomerase</keyword>
<dbReference type="EMBL" id="VIWY01000002">
    <property type="protein sequence ID" value="TWG24079.1"/>
    <property type="molecule type" value="Genomic_DNA"/>
</dbReference>
<accession>A0A561WJL2</accession>
<dbReference type="InterPro" id="IPR053977">
    <property type="entry name" value="Rv2466c-like"/>
</dbReference>
<evidence type="ECO:0000313" key="1">
    <source>
        <dbReference type="EMBL" id="TWG24079.1"/>
    </source>
</evidence>
<dbReference type="AlphaFoldDB" id="A0A561WJL2"/>
<dbReference type="RefSeq" id="WP_122977251.1">
    <property type="nucleotide sequence ID" value="NZ_BOMX01000050.1"/>
</dbReference>
<gene>
    <name evidence="1" type="ORF">FHX34_102632</name>
</gene>
<dbReference type="OrthoDB" id="4125991at2"/>
<dbReference type="Proteomes" id="UP000320239">
    <property type="component" value="Unassembled WGS sequence"/>
</dbReference>
<dbReference type="InterPro" id="IPR036249">
    <property type="entry name" value="Thioredoxin-like_sf"/>
</dbReference>